<evidence type="ECO:0000313" key="3">
    <source>
        <dbReference type="Proteomes" id="UP000076502"/>
    </source>
</evidence>
<dbReference type="AlphaFoldDB" id="A0A154PPV8"/>
<accession>A0A154PPV8</accession>
<keyword evidence="3" id="KW-1185">Reference proteome</keyword>
<evidence type="ECO:0000256" key="1">
    <source>
        <dbReference type="SAM" id="MobiDB-lite"/>
    </source>
</evidence>
<reference evidence="2 3" key="1">
    <citation type="submission" date="2015-07" db="EMBL/GenBank/DDBJ databases">
        <title>The genome of Dufourea novaeangliae.</title>
        <authorList>
            <person name="Pan H."/>
            <person name="Kapheim K."/>
        </authorList>
    </citation>
    <scope>NUCLEOTIDE SEQUENCE [LARGE SCALE GENOMIC DNA]</scope>
    <source>
        <strain evidence="2">0120121106</strain>
        <tissue evidence="2">Whole body</tissue>
    </source>
</reference>
<protein>
    <submittedName>
        <fullName evidence="2">Uncharacterized protein</fullName>
    </submittedName>
</protein>
<name>A0A154PPV8_DUFNO</name>
<feature type="compositionally biased region" description="Low complexity" evidence="1">
    <location>
        <begin position="243"/>
        <end position="256"/>
    </location>
</feature>
<dbReference type="Proteomes" id="UP000076502">
    <property type="component" value="Unassembled WGS sequence"/>
</dbReference>
<proteinExistence type="predicted"/>
<feature type="region of interest" description="Disordered" evidence="1">
    <location>
        <begin position="236"/>
        <end position="267"/>
    </location>
</feature>
<evidence type="ECO:0000313" key="2">
    <source>
        <dbReference type="EMBL" id="KZC13935.1"/>
    </source>
</evidence>
<organism evidence="2 3">
    <name type="scientific">Dufourea novaeangliae</name>
    <name type="common">Sweat bee</name>
    <dbReference type="NCBI Taxonomy" id="178035"/>
    <lineage>
        <taxon>Eukaryota</taxon>
        <taxon>Metazoa</taxon>
        <taxon>Ecdysozoa</taxon>
        <taxon>Arthropoda</taxon>
        <taxon>Hexapoda</taxon>
        <taxon>Insecta</taxon>
        <taxon>Pterygota</taxon>
        <taxon>Neoptera</taxon>
        <taxon>Endopterygota</taxon>
        <taxon>Hymenoptera</taxon>
        <taxon>Apocrita</taxon>
        <taxon>Aculeata</taxon>
        <taxon>Apoidea</taxon>
        <taxon>Anthophila</taxon>
        <taxon>Halictidae</taxon>
        <taxon>Rophitinae</taxon>
        <taxon>Dufourea</taxon>
    </lineage>
</organism>
<dbReference type="STRING" id="178035.A0A154PPV8"/>
<sequence length="474" mass="50372">MFLCTGVTTTDGCSGFRPPDRELGRLGWKGLDRARRLGENSDGADIPPTPGQACSFGAGNVGEVGGPTGTKSTHRTSTWGPWVSAPVVGYRFCEYQFAGRGGRTRGLRIPRLAHAPGASAKEEAAVEDPSVHPRPVRRSCKPLPAEDEVAAEMRHAPTADLGAVILERVAVIQKVAGTSHNFKGTFVRSLRESALHIQHAAAEQAKWTVGSEREAELERELRELRARLSATEALSRVRDDGAAGDAMGAGAPDASIMPPPPPPVPASARPRRFGRVVAADLAPPSPPLVEREPRKREYGGIRSGFDLKLGHEIAKVPGSRRTVVKGSRVEEYRWGTLSSSGMKLSLSSLRTSGKGWLSEGTFPWRGGDRRTRPRLSLRSARTASPCITTGALGFPPSPWLGDGHLTIPRGGYRGPGSAAAPGQQVMYEAATGGCRGGGNARALASRGSSLLRGFCNSGRPLRPPFNVQLRTGTD</sequence>
<gene>
    <name evidence="2" type="ORF">WN55_06261</name>
</gene>
<dbReference type="EMBL" id="KQ435025">
    <property type="protein sequence ID" value="KZC13935.1"/>
    <property type="molecule type" value="Genomic_DNA"/>
</dbReference>
<dbReference type="OrthoDB" id="7615112at2759"/>